<keyword evidence="2" id="KW-0677">Repeat</keyword>
<dbReference type="PANTHER" id="PTHR33463:SF187">
    <property type="entry name" value="AND NB-ARC DOMAIN DISEASE RESISTANCE PROTEIN, PUTATIVE-RELATED"/>
    <property type="match status" value="1"/>
</dbReference>
<proteinExistence type="predicted"/>
<evidence type="ECO:0000256" key="3">
    <source>
        <dbReference type="ARBA" id="ARBA00022821"/>
    </source>
</evidence>
<dbReference type="Pfam" id="PF13855">
    <property type="entry name" value="LRR_8"/>
    <property type="match status" value="1"/>
</dbReference>
<evidence type="ECO:0000256" key="2">
    <source>
        <dbReference type="ARBA" id="ARBA00022737"/>
    </source>
</evidence>
<keyword evidence="3" id="KW-0611">Plant defense</keyword>
<evidence type="ECO:0000313" key="4">
    <source>
        <dbReference type="EMBL" id="GKV27551.1"/>
    </source>
</evidence>
<dbReference type="SUPFAM" id="SSF52058">
    <property type="entry name" value="L domain-like"/>
    <property type="match status" value="1"/>
</dbReference>
<accession>A0AAV5KSV1</accession>
<dbReference type="EMBL" id="BPVZ01000076">
    <property type="protein sequence ID" value="GKV27551.1"/>
    <property type="molecule type" value="Genomic_DNA"/>
</dbReference>
<dbReference type="InterPro" id="IPR032675">
    <property type="entry name" value="LRR_dom_sf"/>
</dbReference>
<dbReference type="InterPro" id="IPR050905">
    <property type="entry name" value="Plant_NBS-LRR"/>
</dbReference>
<keyword evidence="1" id="KW-0433">Leucine-rich repeat</keyword>
<dbReference type="AlphaFoldDB" id="A0AAV5KSV1"/>
<dbReference type="PANTHER" id="PTHR33463">
    <property type="entry name" value="NB-ARC DOMAIN-CONTAINING PROTEIN-RELATED"/>
    <property type="match status" value="1"/>
</dbReference>
<comment type="caution">
    <text evidence="4">The sequence shown here is derived from an EMBL/GenBank/DDBJ whole genome shotgun (WGS) entry which is preliminary data.</text>
</comment>
<reference evidence="4 5" key="1">
    <citation type="journal article" date="2021" name="Commun. Biol.">
        <title>The genome of Shorea leprosula (Dipterocarpaceae) highlights the ecological relevance of drought in aseasonal tropical rainforests.</title>
        <authorList>
            <person name="Ng K.K.S."/>
            <person name="Kobayashi M.J."/>
            <person name="Fawcett J.A."/>
            <person name="Hatakeyama M."/>
            <person name="Paape T."/>
            <person name="Ng C.H."/>
            <person name="Ang C.C."/>
            <person name="Tnah L.H."/>
            <person name="Lee C.T."/>
            <person name="Nishiyama T."/>
            <person name="Sese J."/>
            <person name="O'Brien M.J."/>
            <person name="Copetti D."/>
            <person name="Mohd Noor M.I."/>
            <person name="Ong R.C."/>
            <person name="Putra M."/>
            <person name="Sireger I.Z."/>
            <person name="Indrioko S."/>
            <person name="Kosugi Y."/>
            <person name="Izuno A."/>
            <person name="Isagi Y."/>
            <person name="Lee S.L."/>
            <person name="Shimizu K.K."/>
        </authorList>
    </citation>
    <scope>NUCLEOTIDE SEQUENCE [LARGE SCALE GENOMIC DNA]</scope>
    <source>
        <strain evidence="4">214</strain>
    </source>
</reference>
<keyword evidence="5" id="KW-1185">Reference proteome</keyword>
<protein>
    <submittedName>
        <fullName evidence="4">Uncharacterized protein</fullName>
    </submittedName>
</protein>
<dbReference type="Pfam" id="PF00560">
    <property type="entry name" value="LRR_1"/>
    <property type="match status" value="1"/>
</dbReference>
<dbReference type="SMART" id="SM00369">
    <property type="entry name" value="LRR_TYP"/>
    <property type="match status" value="4"/>
</dbReference>
<dbReference type="InterPro" id="IPR003591">
    <property type="entry name" value="Leu-rich_rpt_typical-subtyp"/>
</dbReference>
<evidence type="ECO:0000256" key="1">
    <source>
        <dbReference type="ARBA" id="ARBA00022614"/>
    </source>
</evidence>
<evidence type="ECO:0000313" key="5">
    <source>
        <dbReference type="Proteomes" id="UP001054252"/>
    </source>
</evidence>
<dbReference type="Gene3D" id="3.80.10.10">
    <property type="entry name" value="Ribonuclease Inhibitor"/>
    <property type="match status" value="2"/>
</dbReference>
<sequence length="537" mass="61055">METWQAMKDEGYDILRKLEDNCLLEDGEEEDCVRMHDLVRDMALNITRTNPQFLVKAGLRLKKLPEKGEWTENLEKASLMRNFIKEIPSNIPSSKCTMLTTLVLSHNNLLTIPESIFEYMPQLKILDLSYNQEFSSLPDSLSKLVNLTTLLLQATSLIEVPSLSNLRALKKLDLCRSGLEEIPKGLEMLTNLKYLDISGNRFLEFSPEVDEIANGILSNLSELQYLVVSWEIALKGEVIGGLVKLEGFGGRFPTCHELSIFFKCLQDRGDGDEFNMYAVDVASHFSLESYYCSPLELEEGCNKSLEFNDMYVDGENTLLLPSIQELVIQRCNNLRSLNDISAITDAKELKCCVIRSCQGLECVLSSSINPLVQKLKVLDLYRLEKLDALFEAEAIAKSPLPPDTFSSLKAIIMEEIIAWDVEEAGREKEGVIQLILPTLKSLKLRELPALKSICSICSRRAVMVCDSLEVIWIDDCKSLTRIPLYLPLLDNGQPSPPPSLKQINVWTQEWGESWWESLEWDHPNAKDILQHFRKFMY</sequence>
<name>A0AAV5KSV1_9ROSI</name>
<organism evidence="4 5">
    <name type="scientific">Rubroshorea leprosula</name>
    <dbReference type="NCBI Taxonomy" id="152421"/>
    <lineage>
        <taxon>Eukaryota</taxon>
        <taxon>Viridiplantae</taxon>
        <taxon>Streptophyta</taxon>
        <taxon>Embryophyta</taxon>
        <taxon>Tracheophyta</taxon>
        <taxon>Spermatophyta</taxon>
        <taxon>Magnoliopsida</taxon>
        <taxon>eudicotyledons</taxon>
        <taxon>Gunneridae</taxon>
        <taxon>Pentapetalae</taxon>
        <taxon>rosids</taxon>
        <taxon>malvids</taxon>
        <taxon>Malvales</taxon>
        <taxon>Dipterocarpaceae</taxon>
        <taxon>Rubroshorea</taxon>
    </lineage>
</organism>
<dbReference type="PROSITE" id="PS51450">
    <property type="entry name" value="LRR"/>
    <property type="match status" value="1"/>
</dbReference>
<gene>
    <name evidence="4" type="ORF">SLEP1_g36713</name>
</gene>
<dbReference type="InterPro" id="IPR001611">
    <property type="entry name" value="Leu-rich_rpt"/>
</dbReference>
<dbReference type="Proteomes" id="UP001054252">
    <property type="component" value="Unassembled WGS sequence"/>
</dbReference>